<dbReference type="EMBL" id="JACRWE010000003">
    <property type="protein sequence ID" value="MBC5996452.1"/>
    <property type="molecule type" value="Genomic_DNA"/>
</dbReference>
<evidence type="ECO:0000313" key="1">
    <source>
        <dbReference type="EMBL" id="MBC5996452.1"/>
    </source>
</evidence>
<reference evidence="1 2" key="1">
    <citation type="submission" date="2020-08" db="EMBL/GenBank/DDBJ databases">
        <authorList>
            <person name="Liu C."/>
            <person name="Sun Q."/>
        </authorList>
    </citation>
    <scope>NUCLEOTIDE SEQUENCE [LARGE SCALE GENOMIC DNA]</scope>
    <source>
        <strain evidence="1 2">NSJ-18</strain>
    </source>
</reference>
<accession>A0ABR7JNF2</accession>
<sequence length="180" mass="20253">MNLSHKIIYGLSDIYVCPQNGTPVKLDGAIDVNIKVSRNSIYIKKNGDKSERIDTSVDASGTLSLLSLDFNARSLILGHQIINNGLAVTLGTPPRVALMFSREKANGHKLYHVFYNVQFKEDSLKARTFEGSREKDIVSIDFDVFRDKDKDLIYYVIDTETASKSLIDNWFSKVTYPEGL</sequence>
<proteinExistence type="predicted"/>
<evidence type="ECO:0000313" key="2">
    <source>
        <dbReference type="Proteomes" id="UP000609849"/>
    </source>
</evidence>
<dbReference type="RefSeq" id="WP_153973164.1">
    <property type="nucleotide sequence ID" value="NZ_JACRWE010000003.1"/>
</dbReference>
<comment type="caution">
    <text evidence="1">The sequence shown here is derived from an EMBL/GenBank/DDBJ whole genome shotgun (WGS) entry which is preliminary data.</text>
</comment>
<organism evidence="1 2">
    <name type="scientific">Romboutsia faecis</name>
    <dbReference type="NCBI Taxonomy" id="2764597"/>
    <lineage>
        <taxon>Bacteria</taxon>
        <taxon>Bacillati</taxon>
        <taxon>Bacillota</taxon>
        <taxon>Clostridia</taxon>
        <taxon>Peptostreptococcales</taxon>
        <taxon>Peptostreptococcaceae</taxon>
        <taxon>Romboutsia</taxon>
    </lineage>
</organism>
<dbReference type="NCBIfam" id="TIGR01603">
    <property type="entry name" value="maj_tail_phi13"/>
    <property type="match status" value="1"/>
</dbReference>
<gene>
    <name evidence="1" type="ORF">H8923_06725</name>
</gene>
<keyword evidence="2" id="KW-1185">Reference proteome</keyword>
<protein>
    <submittedName>
        <fullName evidence="1">Uncharacterized protein</fullName>
    </submittedName>
</protein>
<name>A0ABR7JNF2_9FIRM</name>
<dbReference type="Proteomes" id="UP000609849">
    <property type="component" value="Unassembled WGS sequence"/>
</dbReference>
<dbReference type="InterPro" id="IPR006490">
    <property type="entry name" value="Maj_tail_phi13"/>
</dbReference>